<keyword evidence="2" id="KW-1185">Reference proteome</keyword>
<dbReference type="RefSeq" id="WP_002728420.1">
    <property type="nucleotide sequence ID" value="NZ_CAHP01000020.1"/>
</dbReference>
<organism evidence="1 2">
    <name type="scientific">Magnetospirillum molischianum DSM 120</name>
    <dbReference type="NCBI Taxonomy" id="1150626"/>
    <lineage>
        <taxon>Bacteria</taxon>
        <taxon>Pseudomonadati</taxon>
        <taxon>Pseudomonadota</taxon>
        <taxon>Alphaproteobacteria</taxon>
        <taxon>Rhodospirillales</taxon>
        <taxon>Rhodospirillaceae</taxon>
        <taxon>Magnetospirillum</taxon>
    </lineage>
</organism>
<evidence type="ECO:0000313" key="2">
    <source>
        <dbReference type="Proteomes" id="UP000004169"/>
    </source>
</evidence>
<protein>
    <submittedName>
        <fullName evidence="1">Glycosyl transferase</fullName>
    </submittedName>
</protein>
<dbReference type="GO" id="GO:0016757">
    <property type="term" value="F:glycosyltransferase activity"/>
    <property type="evidence" value="ECO:0007669"/>
    <property type="project" value="TreeGrafter"/>
</dbReference>
<dbReference type="AlphaFoldDB" id="H8FSN8"/>
<evidence type="ECO:0000313" key="1">
    <source>
        <dbReference type="EMBL" id="CCG41376.1"/>
    </source>
</evidence>
<dbReference type="Gene3D" id="3.40.50.2000">
    <property type="entry name" value="Glycogen Phosphorylase B"/>
    <property type="match status" value="2"/>
</dbReference>
<dbReference type="STRING" id="1150626.PHAMO_270217"/>
<dbReference type="Proteomes" id="UP000004169">
    <property type="component" value="Unassembled WGS sequence"/>
</dbReference>
<dbReference type="SUPFAM" id="SSF53756">
    <property type="entry name" value="UDP-Glycosyltransferase/glycogen phosphorylase"/>
    <property type="match status" value="1"/>
</dbReference>
<dbReference type="Pfam" id="PF13692">
    <property type="entry name" value="Glyco_trans_1_4"/>
    <property type="match status" value="1"/>
</dbReference>
<dbReference type="PANTHER" id="PTHR45947">
    <property type="entry name" value="SULFOQUINOVOSYL TRANSFERASE SQD2"/>
    <property type="match status" value="1"/>
</dbReference>
<dbReference type="eggNOG" id="COG0438">
    <property type="taxonomic scope" value="Bacteria"/>
</dbReference>
<proteinExistence type="predicted"/>
<keyword evidence="1" id="KW-0808">Transferase</keyword>
<dbReference type="EMBL" id="CAHP01000020">
    <property type="protein sequence ID" value="CCG41376.1"/>
    <property type="molecule type" value="Genomic_DNA"/>
</dbReference>
<reference evidence="1 2" key="1">
    <citation type="journal article" date="2012" name="J. Bacteriol.">
        <title>Draft Genome Sequence of the Purple Photosynthetic Bacterium Phaeospirillum molischianum DSM120, a Particularly Versatile Bacterium.</title>
        <authorList>
            <person name="Duquesne K."/>
            <person name="Prima V."/>
            <person name="Ji B."/>
            <person name="Rouy Z."/>
            <person name="Medigue C."/>
            <person name="Talla E."/>
            <person name="Sturgis J.N."/>
        </authorList>
    </citation>
    <scope>NUCLEOTIDE SEQUENCE [LARGE SCALE GENOMIC DNA]</scope>
    <source>
        <strain evidence="2">DSM120</strain>
    </source>
</reference>
<accession>H8FSN8</accession>
<comment type="caution">
    <text evidence="1">The sequence shown here is derived from an EMBL/GenBank/DDBJ whole genome shotgun (WGS) entry which is preliminary data.</text>
</comment>
<sequence length="374" mass="41841">MSRRLKIAFVWMNFTEYHVDRLMAAQQALPDCDILGIEMAAGTLQYDWKRPDCTGVRVLTLASDPYETLPVWRRLWNLLRCVLVERPDVLVCCHYEEVAVFAATLVMRLFGRLTVCMNDSKWEDKPRPLLRESAKLVFLAPYRVAMVGSQRSATYFQAFGFTPSCLYFGYDTVSVARLRRLAQGAEDGLAFAARPIVVVSRLIEKKNLFRLLDAYALYRNRVGGAARPLQILGSGPLAEELQRKVAGDGIEDVHFLGFVTQADLARYLARALCLVLFSTVEQWGLAVNEAVALGIPAVVSDVVGARDFLVRDGINGCVVEPDNVEGLALILERLGADQALWMQWRVGCNAFVEKADVGCFAESLVTMIQEIKRH</sequence>
<name>H8FSN8_MAGML</name>
<dbReference type="InterPro" id="IPR050194">
    <property type="entry name" value="Glycosyltransferase_grp1"/>
</dbReference>
<dbReference type="CDD" id="cd03801">
    <property type="entry name" value="GT4_PimA-like"/>
    <property type="match status" value="1"/>
</dbReference>
<gene>
    <name evidence="1" type="ORF">PHAMO_270217</name>
</gene>
<dbReference type="OrthoDB" id="503550at2"/>
<dbReference type="PANTHER" id="PTHR45947:SF3">
    <property type="entry name" value="SULFOQUINOVOSYL TRANSFERASE SQD2"/>
    <property type="match status" value="1"/>
</dbReference>